<evidence type="ECO:0000313" key="1">
    <source>
        <dbReference type="EMBL" id="KAJ8123622.1"/>
    </source>
</evidence>
<sequence>MHPKIVLSALAFIATTGAIETHGGYSYEARFSPDASPETKDIKDPYEIAAAKQAYAHLRDRIQTTSIASQCLTKSEGTEPADLYALKDCIVADNKDNFFTLLSEDIQDSNAFWDEVVKQSTTDRSQWVPARVYTKGYFNGNLTATQFAAWTLSPNADAANLHANPEHYYKETALDATGAQVSEIFEGWGGVLSTFGTKRTNFTVPAFATPVYGSTDTPEAWDIGASFPLPLQRVGSKVLTSGSRNTFGALHIAVRDFPASEGSTGMSGIEVYSAVWYPPWDQGSDADHTEFLSNYLPDEAHHMVVEVINLTLQAQKDCSESGSCVIPSSG</sequence>
<reference evidence="1" key="1">
    <citation type="submission" date="2022-11" db="EMBL/GenBank/DDBJ databases">
        <title>Genome Sequence of Nemania bipapillata.</title>
        <authorList>
            <person name="Buettner E."/>
        </authorList>
    </citation>
    <scope>NUCLEOTIDE SEQUENCE</scope>
    <source>
        <strain evidence="1">CP14</strain>
    </source>
</reference>
<accession>A0ACC2J7X9</accession>
<dbReference type="EMBL" id="JAPESX010000059">
    <property type="protein sequence ID" value="KAJ8123622.1"/>
    <property type="molecule type" value="Genomic_DNA"/>
</dbReference>
<keyword evidence="2" id="KW-1185">Reference proteome</keyword>
<organism evidence="1 2">
    <name type="scientific">Nemania bipapillata</name>
    <dbReference type="NCBI Taxonomy" id="110536"/>
    <lineage>
        <taxon>Eukaryota</taxon>
        <taxon>Fungi</taxon>
        <taxon>Dikarya</taxon>
        <taxon>Ascomycota</taxon>
        <taxon>Pezizomycotina</taxon>
        <taxon>Sordariomycetes</taxon>
        <taxon>Xylariomycetidae</taxon>
        <taxon>Xylariales</taxon>
        <taxon>Xylariaceae</taxon>
        <taxon>Nemania</taxon>
    </lineage>
</organism>
<dbReference type="Proteomes" id="UP001153334">
    <property type="component" value="Unassembled WGS sequence"/>
</dbReference>
<proteinExistence type="predicted"/>
<evidence type="ECO:0000313" key="2">
    <source>
        <dbReference type="Proteomes" id="UP001153334"/>
    </source>
</evidence>
<gene>
    <name evidence="1" type="ORF">ONZ43_g470</name>
</gene>
<name>A0ACC2J7X9_9PEZI</name>
<comment type="caution">
    <text evidence="1">The sequence shown here is derived from an EMBL/GenBank/DDBJ whole genome shotgun (WGS) entry which is preliminary data.</text>
</comment>
<protein>
    <submittedName>
        <fullName evidence="1">Uncharacterized protein</fullName>
    </submittedName>
</protein>